<feature type="transmembrane region" description="Helical" evidence="1">
    <location>
        <begin position="194"/>
        <end position="219"/>
    </location>
</feature>
<keyword evidence="1" id="KW-0472">Membrane</keyword>
<accession>A0A445MYA0</accession>
<evidence type="ECO:0000256" key="1">
    <source>
        <dbReference type="SAM" id="Phobius"/>
    </source>
</evidence>
<dbReference type="AlphaFoldDB" id="A0A445MYA0"/>
<proteinExistence type="predicted"/>
<dbReference type="EMBL" id="OJIN01000146">
    <property type="protein sequence ID" value="SPD74457.1"/>
    <property type="molecule type" value="Genomic_DNA"/>
</dbReference>
<organism evidence="2">
    <name type="scientific">uncultured Desulfobacterium sp</name>
    <dbReference type="NCBI Taxonomy" id="201089"/>
    <lineage>
        <taxon>Bacteria</taxon>
        <taxon>Pseudomonadati</taxon>
        <taxon>Thermodesulfobacteriota</taxon>
        <taxon>Desulfobacteria</taxon>
        <taxon>Desulfobacterales</taxon>
        <taxon>Desulfobacteriaceae</taxon>
        <taxon>Desulfobacterium</taxon>
        <taxon>environmental samples</taxon>
    </lineage>
</organism>
<sequence length="229" mass="26037">MIAKKKEFTIGLVMIALFAVVLIIVFSPVFNGKNGLQYLDSLYNSISKGSAYYIPKVREETEKFVGKTVSVPINMGKEETARQTAMLFEKGGAKVEVSGSELKIDCDLGKVFDNCLADADLMYINDGAALVSKYGYDERQVLFNWHTAFKAMDKVLTKEEKFEEARVILEVREKALEPSYNYYKIVPEKISSKLGIVVFSLVFYVIYTVWYGFAIMYLFEGWGLQLEEH</sequence>
<evidence type="ECO:0000313" key="2">
    <source>
        <dbReference type="EMBL" id="SPD74457.1"/>
    </source>
</evidence>
<keyword evidence="1" id="KW-0812">Transmembrane</keyword>
<reference evidence="2" key="1">
    <citation type="submission" date="2018-01" db="EMBL/GenBank/DDBJ databases">
        <authorList>
            <person name="Regsiter A."/>
            <person name="William W."/>
        </authorList>
    </citation>
    <scope>NUCLEOTIDE SEQUENCE</scope>
    <source>
        <strain evidence="2">TRIP AH-1</strain>
    </source>
</reference>
<feature type="transmembrane region" description="Helical" evidence="1">
    <location>
        <begin position="12"/>
        <end position="30"/>
    </location>
</feature>
<protein>
    <submittedName>
        <fullName evidence="2">Uncharacterized protein</fullName>
    </submittedName>
</protein>
<keyword evidence="1" id="KW-1133">Transmembrane helix</keyword>
<name>A0A445MYA0_9BACT</name>
<gene>
    <name evidence="2" type="ORF">PITCH_A230143</name>
</gene>